<keyword evidence="2" id="KW-1185">Reference proteome</keyword>
<dbReference type="Proteomes" id="UP001174997">
    <property type="component" value="Unassembled WGS sequence"/>
</dbReference>
<gene>
    <name evidence="1" type="ORF">QBC41DRAFT_306177</name>
</gene>
<sequence length="160" mass="18240">MEEDQELYDRIANCLEDSVFDSLKRRFLPSSLLEELMTTEAIQLALSDEDDDGQQLPDLADLVRFIEDKARKVFATTQRVFKGPEKLRRAMRRFQAAGFGDKDLPVARPGSGKQMANSHVLLQFNAPGDRKTLWTMTTIQEFFDSQWSLMAPVFETATST</sequence>
<reference evidence="1" key="1">
    <citation type="submission" date="2023-06" db="EMBL/GenBank/DDBJ databases">
        <title>Genome-scale phylogeny and comparative genomics of the fungal order Sordariales.</title>
        <authorList>
            <consortium name="Lawrence Berkeley National Laboratory"/>
            <person name="Hensen N."/>
            <person name="Bonometti L."/>
            <person name="Westerberg I."/>
            <person name="Brannstrom I.O."/>
            <person name="Guillou S."/>
            <person name="Cros-Aarteil S."/>
            <person name="Calhoun S."/>
            <person name="Haridas S."/>
            <person name="Kuo A."/>
            <person name="Mondo S."/>
            <person name="Pangilinan J."/>
            <person name="Riley R."/>
            <person name="Labutti K."/>
            <person name="Andreopoulos B."/>
            <person name="Lipzen A."/>
            <person name="Chen C."/>
            <person name="Yanf M."/>
            <person name="Daum C."/>
            <person name="Ng V."/>
            <person name="Clum A."/>
            <person name="Steindorff A."/>
            <person name="Ohm R."/>
            <person name="Martin F."/>
            <person name="Silar P."/>
            <person name="Natvig D."/>
            <person name="Lalanne C."/>
            <person name="Gautier V."/>
            <person name="Ament-Velasquez S.L."/>
            <person name="Kruys A."/>
            <person name="Hutchinson M.I."/>
            <person name="Powell A.J."/>
            <person name="Barry K."/>
            <person name="Miller A.N."/>
            <person name="Grigoriev I.V."/>
            <person name="Debuchy R."/>
            <person name="Gladieux P."/>
            <person name="Thoren M.H."/>
            <person name="Johannesson H."/>
        </authorList>
    </citation>
    <scope>NUCLEOTIDE SEQUENCE</scope>
    <source>
        <strain evidence="1">CBS 307.81</strain>
    </source>
</reference>
<protein>
    <submittedName>
        <fullName evidence="1">Uncharacterized protein</fullName>
    </submittedName>
</protein>
<comment type="caution">
    <text evidence="1">The sequence shown here is derived from an EMBL/GenBank/DDBJ whole genome shotgun (WGS) entry which is preliminary data.</text>
</comment>
<evidence type="ECO:0000313" key="1">
    <source>
        <dbReference type="EMBL" id="KAK0665449.1"/>
    </source>
</evidence>
<accession>A0AA39Z750</accession>
<name>A0AA39Z750_9PEZI</name>
<dbReference type="EMBL" id="JAULSY010000110">
    <property type="protein sequence ID" value="KAK0665449.1"/>
    <property type="molecule type" value="Genomic_DNA"/>
</dbReference>
<dbReference type="AlphaFoldDB" id="A0AA39Z750"/>
<evidence type="ECO:0000313" key="2">
    <source>
        <dbReference type="Proteomes" id="UP001174997"/>
    </source>
</evidence>
<organism evidence="1 2">
    <name type="scientific">Cercophora samala</name>
    <dbReference type="NCBI Taxonomy" id="330535"/>
    <lineage>
        <taxon>Eukaryota</taxon>
        <taxon>Fungi</taxon>
        <taxon>Dikarya</taxon>
        <taxon>Ascomycota</taxon>
        <taxon>Pezizomycotina</taxon>
        <taxon>Sordariomycetes</taxon>
        <taxon>Sordariomycetidae</taxon>
        <taxon>Sordariales</taxon>
        <taxon>Lasiosphaeriaceae</taxon>
        <taxon>Cercophora</taxon>
    </lineage>
</organism>
<proteinExistence type="predicted"/>